<organism evidence="2 3">
    <name type="scientific">[Torrubiella] hemipterigena</name>
    <dbReference type="NCBI Taxonomy" id="1531966"/>
    <lineage>
        <taxon>Eukaryota</taxon>
        <taxon>Fungi</taxon>
        <taxon>Dikarya</taxon>
        <taxon>Ascomycota</taxon>
        <taxon>Pezizomycotina</taxon>
        <taxon>Sordariomycetes</taxon>
        <taxon>Hypocreomycetidae</taxon>
        <taxon>Hypocreales</taxon>
        <taxon>Clavicipitaceae</taxon>
        <taxon>Clavicipitaceae incertae sedis</taxon>
        <taxon>'Torrubiella' clade</taxon>
    </lineage>
</organism>
<reference evidence="2 3" key="1">
    <citation type="journal article" date="2015" name="Genome Announc.">
        <title>Draft Genome Sequence and Gene Annotation of the Entomopathogenic Fungus Verticillium hemipterigenum.</title>
        <authorList>
            <person name="Horn F."/>
            <person name="Habel A."/>
            <person name="Scharf D.H."/>
            <person name="Dworschak J."/>
            <person name="Brakhage A.A."/>
            <person name="Guthke R."/>
            <person name="Hertweck C."/>
            <person name="Linde J."/>
        </authorList>
    </citation>
    <scope>NUCLEOTIDE SEQUENCE [LARGE SCALE GENOMIC DNA]</scope>
</reference>
<dbReference type="OrthoDB" id="163438at2759"/>
<evidence type="ECO:0000313" key="3">
    <source>
        <dbReference type="Proteomes" id="UP000039046"/>
    </source>
</evidence>
<sequence length="225" mass="26192">MLQHLQEERKTKQWKFTIRSKDHKIKDQLEKLVKFMSLADGIIKQAVSAQPYAALAWSAVSIFLPLIASSFKKHIAMMKGFITITDLQFYWKNCEDAYLNSPPHYKKLIEPLSSLNSFMLEYQMWAICHLSKKQLTRGWEKISSQDSGQDSWKIKETELVEMSNRCKEHSIPLQRGEIQEQFDLEMEKLDRIGDIGANIVDTIRSAQQSKDEQEFFQALKMAAGW</sequence>
<keyword evidence="3" id="KW-1185">Reference proteome</keyword>
<dbReference type="HOGENOM" id="CLU_1230669_0_0_1"/>
<dbReference type="InterPro" id="IPR031359">
    <property type="entry name" value="NACHT_N"/>
</dbReference>
<accession>A0A0A1TET3</accession>
<feature type="domain" description="NWD NACHT-NTPase N-terminal" evidence="1">
    <location>
        <begin position="20"/>
        <end position="158"/>
    </location>
</feature>
<name>A0A0A1TET3_9HYPO</name>
<gene>
    <name evidence="2" type="ORF">VHEMI08849</name>
</gene>
<evidence type="ECO:0000259" key="1">
    <source>
        <dbReference type="Pfam" id="PF17100"/>
    </source>
</evidence>
<dbReference type="Proteomes" id="UP000039046">
    <property type="component" value="Unassembled WGS sequence"/>
</dbReference>
<protein>
    <recommendedName>
        <fullName evidence="1">NWD NACHT-NTPase N-terminal domain-containing protein</fullName>
    </recommendedName>
</protein>
<dbReference type="EMBL" id="CDHN01000005">
    <property type="protein sequence ID" value="CEJ93244.1"/>
    <property type="molecule type" value="Genomic_DNA"/>
</dbReference>
<dbReference type="Pfam" id="PF17100">
    <property type="entry name" value="NACHT_N"/>
    <property type="match status" value="1"/>
</dbReference>
<evidence type="ECO:0000313" key="2">
    <source>
        <dbReference type="EMBL" id="CEJ93244.1"/>
    </source>
</evidence>
<dbReference type="AlphaFoldDB" id="A0A0A1TET3"/>
<dbReference type="STRING" id="1531966.A0A0A1TET3"/>
<proteinExistence type="predicted"/>